<dbReference type="PANTHER" id="PTHR40081:SF1">
    <property type="entry name" value="TAT PATHWAY SIGNAL SEQUENCE DOMAIN PROTEIN"/>
    <property type="match status" value="1"/>
</dbReference>
<dbReference type="Pfam" id="PF21345">
    <property type="entry name" value="PcRGLX_2nd"/>
    <property type="match status" value="1"/>
</dbReference>
<proteinExistence type="predicted"/>
<feature type="domain" description="PcRGLX/YetA-like central beta-sandwich" evidence="2">
    <location>
        <begin position="99"/>
        <end position="447"/>
    </location>
</feature>
<keyword evidence="5" id="KW-1185">Reference proteome</keyword>
<feature type="domain" description="PcRGLX/YetA-like N-terminal RIFT barrel" evidence="1">
    <location>
        <begin position="6"/>
        <end position="81"/>
    </location>
</feature>
<evidence type="ECO:0000313" key="5">
    <source>
        <dbReference type="Proteomes" id="UP000693672"/>
    </source>
</evidence>
<feature type="domain" description="PcRGLX/YetA-like C-terminal alpha/alpha toroid" evidence="3">
    <location>
        <begin position="453"/>
        <end position="857"/>
    </location>
</feature>
<dbReference type="EMBL" id="CAJVAS010000009">
    <property type="protein sequence ID" value="CAG7623591.1"/>
    <property type="molecule type" value="Genomic_DNA"/>
</dbReference>
<evidence type="ECO:0000259" key="1">
    <source>
        <dbReference type="Pfam" id="PF19501"/>
    </source>
</evidence>
<evidence type="ECO:0000259" key="2">
    <source>
        <dbReference type="Pfam" id="PF21345"/>
    </source>
</evidence>
<dbReference type="Pfam" id="PF19501">
    <property type="entry name" value="PcRGLX_1st"/>
    <property type="match status" value="1"/>
</dbReference>
<reference evidence="4" key="1">
    <citation type="submission" date="2021-06" db="EMBL/GenBank/DDBJ databases">
        <authorList>
            <person name="Criscuolo A."/>
        </authorList>
    </citation>
    <scope>NUCLEOTIDE SEQUENCE</scope>
    <source>
        <strain evidence="4">CIP111600</strain>
    </source>
</reference>
<dbReference type="AlphaFoldDB" id="A0A916K3E7"/>
<dbReference type="RefSeq" id="WP_218092319.1">
    <property type="nucleotide sequence ID" value="NZ_CAJVAS010000009.1"/>
</dbReference>
<dbReference type="InterPro" id="IPR048330">
    <property type="entry name" value="PcRGLX/YetA_2nd"/>
</dbReference>
<protein>
    <recommendedName>
        <fullName evidence="6">Tat pathway signal sequence domain protein</fullName>
    </recommendedName>
</protein>
<dbReference type="Proteomes" id="UP000693672">
    <property type="component" value="Unassembled WGS sequence"/>
</dbReference>
<dbReference type="Pfam" id="PF21346">
    <property type="entry name" value="PcRGLX_3rd"/>
    <property type="match status" value="1"/>
</dbReference>
<dbReference type="InterPro" id="IPR045793">
    <property type="entry name" value="PcRGLX/YetA-like"/>
</dbReference>
<sequence>MNNAISVNVRRLGQPKNKLVPSGATWGIPWKKGELLRDERLTMTGPSGTPVPLQSWPTAYWPDGSVKWSAHAAALGGSVCDAASFVVSKGEPAAPAAPVHVRDEDAYFEVNTGAIVCQINKAGADIVRAMYRGETLACSGGKLVCIREEQRSDAGGRVFKEQHFVSQITKAAVEQSGPVRAVVKVEGRHKAVAGSRAWLPFTLRLYFYAGLAQMRIMHSFVYDGNPHQDAIKGLGIAFSLPMSGPLHNRHVRLGGDTGFFAESPKHLMTFRTRGKYEELFRRQTAGEMISFDPQEDAAFIGLLEDAAVWEDFKLVQSAPDYYEISKRTQEGCCWLKSGSGSRSSGVAYAGSESGGIAANVRNFWRKYPSALELRHLSADTAEMTVWFWSPDVRAMDLRHYDTKTHLLSAYEGFDELRSTPYGIANTNELTLHCLESTPSAEMLKALAEEAEAPARLACEPQYYYDAKAFGLWSLPDRSTAAKAQLEERLDAVIDFYKTEVEQRKWYGFWDYGDFMHSYDPTRHVWRYDVGGCAWQNTELAPNMWLWYMFLRSGREDIFRLAEAMTRHTSEVDVYHIGEYAGLGTRHNVVHWGCGCKEARIAMAGLHRYYYYLTVDERIGDIMNEVADADYTTVHLDPMRSYYPKDEFPTHIRVGPDWAAFSSNWMTRWERYEDTSYRDKLLTGIADIKSMPFRLRSGPVYGYDPKTGRLTHFGDDNWGRHLAVCMGGPQVWFELAEMLEDPEWEEMMAEFGSFYLLSREEKAAQTSGAIAKWSWDHPVLASGIIAYGAYRSKDKALAGKVWDILLSEPFMARIGQPDTVDGLEYVRPVQEIGMASTNIASQWSLNTILSLELLADSLPEG</sequence>
<accession>A0A916K3E7</accession>
<dbReference type="PANTHER" id="PTHR40081">
    <property type="entry name" value="CONCANAVALIN A-LIKE LECTIN/GLUCANASE"/>
    <property type="match status" value="1"/>
</dbReference>
<evidence type="ECO:0000259" key="3">
    <source>
        <dbReference type="Pfam" id="PF21346"/>
    </source>
</evidence>
<name>A0A916K3E7_9BACL</name>
<evidence type="ECO:0008006" key="6">
    <source>
        <dbReference type="Google" id="ProtNLM"/>
    </source>
</evidence>
<evidence type="ECO:0000313" key="4">
    <source>
        <dbReference type="EMBL" id="CAG7623591.1"/>
    </source>
</evidence>
<organism evidence="4 5">
    <name type="scientific">Paenibacillus solanacearum</name>
    <dbReference type="NCBI Taxonomy" id="2048548"/>
    <lineage>
        <taxon>Bacteria</taxon>
        <taxon>Bacillati</taxon>
        <taxon>Bacillota</taxon>
        <taxon>Bacilli</taxon>
        <taxon>Bacillales</taxon>
        <taxon>Paenibacillaceae</taxon>
        <taxon>Paenibacillus</taxon>
    </lineage>
</organism>
<dbReference type="InterPro" id="IPR048329">
    <property type="entry name" value="PcRGLX_1st"/>
</dbReference>
<comment type="caution">
    <text evidence="4">The sequence shown here is derived from an EMBL/GenBank/DDBJ whole genome shotgun (WGS) entry which is preliminary data.</text>
</comment>
<dbReference type="InterPro" id="IPR048331">
    <property type="entry name" value="PcRGLX/YetA_3rd"/>
</dbReference>
<gene>
    <name evidence="4" type="ORF">PAESOLCIP111_02539</name>
</gene>